<feature type="region of interest" description="Disordered" evidence="2">
    <location>
        <begin position="196"/>
        <end position="261"/>
    </location>
</feature>
<gene>
    <name evidence="4" type="ORF">RF55_9461</name>
    <name evidence="3" type="ORF">RF55_9912</name>
</gene>
<dbReference type="OrthoDB" id="7554612at2759"/>
<keyword evidence="1" id="KW-0175">Coiled coil</keyword>
<dbReference type="EMBL" id="LBMM01006771">
    <property type="protein sequence ID" value="KMQ90344.1"/>
    <property type="molecule type" value="Genomic_DNA"/>
</dbReference>
<evidence type="ECO:0000313" key="5">
    <source>
        <dbReference type="Proteomes" id="UP000036403"/>
    </source>
</evidence>
<feature type="compositionally biased region" description="Polar residues" evidence="2">
    <location>
        <begin position="201"/>
        <end position="217"/>
    </location>
</feature>
<dbReference type="AlphaFoldDB" id="A0A0J7KKJ2"/>
<name>A0A0J7KKJ2_LASNI</name>
<dbReference type="EMBL" id="LBMM01006274">
    <property type="protein sequence ID" value="KMQ90749.1"/>
    <property type="molecule type" value="Genomic_DNA"/>
</dbReference>
<protein>
    <recommendedName>
        <fullName evidence="6">Gag-pol polyprotein</fullName>
    </recommendedName>
</protein>
<feature type="coiled-coil region" evidence="1">
    <location>
        <begin position="67"/>
        <end position="122"/>
    </location>
</feature>
<dbReference type="Proteomes" id="UP000036403">
    <property type="component" value="Unassembled WGS sequence"/>
</dbReference>
<sequence>MGASAVGALGLNCLKTANYLRGNKCEGINGRINGQIKRKMEKAMDVINTLIYKAEAAGDPALLKIKNRELSAQVKKLKLNEVLMKREVEEMRHMMEDLKKEVSDLKDKLDDSEEDRRKARDSYKIVQYKLSKLRREVKLDTEVPAETKDKVDVPEDIGSQYLPENLPIKQYKVSRKSDSDPDPVVAPLRFKSGTIRKLEDTNNTGGSETNRSNWTKVQSRKGRPTSRKSQGVQRRDPHPASRVKVNNNTRESRQTKTVRRPPRTAAVMITDRQEEFSYLAAPKKARESISLRKLEIEQTKIRKAANGGLLIEVLGPDDTFKAAALRDKLREMLPPEQASVTRPVAKGEIRFIGLDCTTSSKDVLDVVWGVQSVRVLSK</sequence>
<comment type="caution">
    <text evidence="4">The sequence shown here is derived from an EMBL/GenBank/DDBJ whole genome shotgun (WGS) entry which is preliminary data.</text>
</comment>
<dbReference type="PaxDb" id="67767-A0A0J7KKJ2"/>
<evidence type="ECO:0000256" key="1">
    <source>
        <dbReference type="SAM" id="Coils"/>
    </source>
</evidence>
<accession>A0A0J7KKJ2</accession>
<evidence type="ECO:0000313" key="3">
    <source>
        <dbReference type="EMBL" id="KMQ90344.1"/>
    </source>
</evidence>
<evidence type="ECO:0000313" key="4">
    <source>
        <dbReference type="EMBL" id="KMQ90749.1"/>
    </source>
</evidence>
<reference evidence="4 5" key="1">
    <citation type="submission" date="2015-04" db="EMBL/GenBank/DDBJ databases">
        <title>Lasius niger genome sequencing.</title>
        <authorList>
            <person name="Konorov E.A."/>
            <person name="Nikitin M.A."/>
            <person name="Kirill M.V."/>
            <person name="Chang P."/>
        </authorList>
    </citation>
    <scope>NUCLEOTIDE SEQUENCE [LARGE SCALE GENOMIC DNA]</scope>
    <source>
        <tissue evidence="4">Whole</tissue>
    </source>
</reference>
<proteinExistence type="predicted"/>
<organism evidence="4 5">
    <name type="scientific">Lasius niger</name>
    <name type="common">Black garden ant</name>
    <dbReference type="NCBI Taxonomy" id="67767"/>
    <lineage>
        <taxon>Eukaryota</taxon>
        <taxon>Metazoa</taxon>
        <taxon>Ecdysozoa</taxon>
        <taxon>Arthropoda</taxon>
        <taxon>Hexapoda</taxon>
        <taxon>Insecta</taxon>
        <taxon>Pterygota</taxon>
        <taxon>Neoptera</taxon>
        <taxon>Endopterygota</taxon>
        <taxon>Hymenoptera</taxon>
        <taxon>Apocrita</taxon>
        <taxon>Aculeata</taxon>
        <taxon>Formicoidea</taxon>
        <taxon>Formicidae</taxon>
        <taxon>Formicinae</taxon>
        <taxon>Lasius</taxon>
        <taxon>Lasius</taxon>
    </lineage>
</organism>
<keyword evidence="5" id="KW-1185">Reference proteome</keyword>
<evidence type="ECO:0008006" key="6">
    <source>
        <dbReference type="Google" id="ProtNLM"/>
    </source>
</evidence>
<evidence type="ECO:0000256" key="2">
    <source>
        <dbReference type="SAM" id="MobiDB-lite"/>
    </source>
</evidence>